<dbReference type="RefSeq" id="WP_197014090.1">
    <property type="nucleotide sequence ID" value="NZ_BAABES010000002.1"/>
</dbReference>
<dbReference type="SFLD" id="SFLDG01018">
    <property type="entry name" value="Squalene/Phytoene_Synthase_Lik"/>
    <property type="match status" value="1"/>
</dbReference>
<name>A0A931GMA0_9ACTN</name>
<evidence type="ECO:0000256" key="1">
    <source>
        <dbReference type="SAM" id="MobiDB-lite"/>
    </source>
</evidence>
<reference evidence="2" key="1">
    <citation type="submission" date="2020-11" db="EMBL/GenBank/DDBJ databases">
        <title>Sequencing the genomes of 1000 actinobacteria strains.</title>
        <authorList>
            <person name="Klenk H.-P."/>
        </authorList>
    </citation>
    <scope>NUCLEOTIDE SEQUENCE</scope>
    <source>
        <strain evidence="2">DSM 43175</strain>
    </source>
</reference>
<accession>A0A931GMA0</accession>
<dbReference type="PANTHER" id="PTHR31480">
    <property type="entry name" value="BIFUNCTIONAL LYCOPENE CYCLASE/PHYTOENE SYNTHASE"/>
    <property type="match status" value="1"/>
</dbReference>
<proteinExistence type="predicted"/>
<dbReference type="InterPro" id="IPR008949">
    <property type="entry name" value="Isoprenoid_synthase_dom_sf"/>
</dbReference>
<comment type="caution">
    <text evidence="2">The sequence shown here is derived from an EMBL/GenBank/DDBJ whole genome shotgun (WGS) entry which is preliminary data.</text>
</comment>
<dbReference type="GO" id="GO:0016114">
    <property type="term" value="P:terpenoid biosynthetic process"/>
    <property type="evidence" value="ECO:0007669"/>
    <property type="project" value="UniProtKB-ARBA"/>
</dbReference>
<evidence type="ECO:0000313" key="2">
    <source>
        <dbReference type="EMBL" id="MBG6091820.1"/>
    </source>
</evidence>
<organism evidence="2 3">
    <name type="scientific">Actinomadura viridis</name>
    <dbReference type="NCBI Taxonomy" id="58110"/>
    <lineage>
        <taxon>Bacteria</taxon>
        <taxon>Bacillati</taxon>
        <taxon>Actinomycetota</taxon>
        <taxon>Actinomycetes</taxon>
        <taxon>Streptosporangiales</taxon>
        <taxon>Thermomonosporaceae</taxon>
        <taxon>Actinomadura</taxon>
    </lineage>
</organism>
<gene>
    <name evidence="2" type="ORF">IW256_005933</name>
</gene>
<feature type="compositionally biased region" description="Gly residues" evidence="1">
    <location>
        <begin position="286"/>
        <end position="301"/>
    </location>
</feature>
<dbReference type="InterPro" id="IPR002060">
    <property type="entry name" value="Squ/phyt_synthse"/>
</dbReference>
<dbReference type="InterPro" id="IPR017827">
    <property type="entry name" value="HSQ_synthase_HpnC"/>
</dbReference>
<dbReference type="GO" id="GO:0004311">
    <property type="term" value="F:geranylgeranyl diphosphate synthase activity"/>
    <property type="evidence" value="ECO:0007669"/>
    <property type="project" value="InterPro"/>
</dbReference>
<dbReference type="Proteomes" id="UP000614047">
    <property type="component" value="Unassembled WGS sequence"/>
</dbReference>
<feature type="region of interest" description="Disordered" evidence="1">
    <location>
        <begin position="1"/>
        <end position="20"/>
    </location>
</feature>
<dbReference type="EMBL" id="JADOUA010000001">
    <property type="protein sequence ID" value="MBG6091820.1"/>
    <property type="molecule type" value="Genomic_DNA"/>
</dbReference>
<dbReference type="SFLD" id="SFLDS00005">
    <property type="entry name" value="Isoprenoid_Synthase_Type_I"/>
    <property type="match status" value="1"/>
</dbReference>
<dbReference type="CDD" id="cd00683">
    <property type="entry name" value="Trans_IPPS_HH"/>
    <property type="match status" value="1"/>
</dbReference>
<dbReference type="GO" id="GO:0051996">
    <property type="term" value="F:squalene synthase [NAD(P)H] activity"/>
    <property type="evidence" value="ECO:0007669"/>
    <property type="project" value="InterPro"/>
</dbReference>
<dbReference type="InterPro" id="IPR044843">
    <property type="entry name" value="Trans_IPPS_bact-type"/>
</dbReference>
<dbReference type="Pfam" id="PF00494">
    <property type="entry name" value="SQS_PSY"/>
    <property type="match status" value="1"/>
</dbReference>
<dbReference type="SUPFAM" id="SSF48576">
    <property type="entry name" value="Terpenoid synthases"/>
    <property type="match status" value="1"/>
</dbReference>
<feature type="region of interest" description="Disordered" evidence="1">
    <location>
        <begin position="286"/>
        <end position="321"/>
    </location>
</feature>
<protein>
    <submittedName>
        <fullName evidence="2">Squalene synthase HpnC</fullName>
    </submittedName>
</protein>
<dbReference type="AlphaFoldDB" id="A0A931GMA0"/>
<dbReference type="NCBIfam" id="TIGR03464">
    <property type="entry name" value="HpnC"/>
    <property type="match status" value="1"/>
</dbReference>
<dbReference type="SFLD" id="SFLDG01212">
    <property type="entry name" value="Phytoene_synthase_like"/>
    <property type="match status" value="1"/>
</dbReference>
<keyword evidence="3" id="KW-1185">Reference proteome</keyword>
<sequence>MRSTGDQDGPAAGGTGRAAQENFPVASRLLPRRYRADLMAVYGFARTVDDIGDEAPPDRRGPLLDEVDRDLDRIYAGRPAILPVMVPLAHTIAGRGIPAEPFRKLVRANRQDQEVLRYDTFADLLAYCALSADPVGHIVLYLFGAATPERLELSDRVCSALQILEHCQDVREDHEKGRVYIPAEDLRRFGCVEDDLRAARTPTRLRGVLALEADRAGRMLEEGAPIAAGLPPWARLAVSGYIAGGRATHAALRRGAYDVLGARLHPRPARLLTEWLRVLVRSGPAGGGTAGGGTAGSGTAGGPSSRGYPGGRSPRRLARRR</sequence>
<dbReference type="InterPro" id="IPR033904">
    <property type="entry name" value="Trans_IPPS_HH"/>
</dbReference>
<dbReference type="Gene3D" id="1.10.600.10">
    <property type="entry name" value="Farnesyl Diphosphate Synthase"/>
    <property type="match status" value="1"/>
</dbReference>
<evidence type="ECO:0000313" key="3">
    <source>
        <dbReference type="Proteomes" id="UP000614047"/>
    </source>
</evidence>